<keyword evidence="1 4" id="KW-0812">Transmembrane</keyword>
<accession>A0A918NDL0</accession>
<evidence type="ECO:0000313" key="6">
    <source>
        <dbReference type="EMBL" id="GGX59460.1"/>
    </source>
</evidence>
<dbReference type="PANTHER" id="PTHR23530">
    <property type="entry name" value="TRANSPORT PROTEIN-RELATED"/>
    <property type="match status" value="1"/>
</dbReference>
<feature type="transmembrane region" description="Helical" evidence="4">
    <location>
        <begin position="291"/>
        <end position="309"/>
    </location>
</feature>
<keyword evidence="3 4" id="KW-0472">Membrane</keyword>
<dbReference type="SUPFAM" id="SSF103473">
    <property type="entry name" value="MFS general substrate transporter"/>
    <property type="match status" value="1"/>
</dbReference>
<evidence type="ECO:0000256" key="3">
    <source>
        <dbReference type="ARBA" id="ARBA00023136"/>
    </source>
</evidence>
<keyword evidence="7" id="KW-1185">Reference proteome</keyword>
<protein>
    <submittedName>
        <fullName evidence="6">MFS transporter</fullName>
    </submittedName>
</protein>
<dbReference type="Pfam" id="PF07690">
    <property type="entry name" value="MFS_1"/>
    <property type="match status" value="1"/>
</dbReference>
<feature type="domain" description="Major facilitator superfamily (MFS) profile" evidence="5">
    <location>
        <begin position="3"/>
        <end position="411"/>
    </location>
</feature>
<dbReference type="PROSITE" id="PS50850">
    <property type="entry name" value="MFS"/>
    <property type="match status" value="1"/>
</dbReference>
<dbReference type="InterPro" id="IPR053160">
    <property type="entry name" value="MFS_DHA3_Transporter"/>
</dbReference>
<feature type="transmembrane region" description="Helical" evidence="4">
    <location>
        <begin position="36"/>
        <end position="57"/>
    </location>
</feature>
<dbReference type="RefSeq" id="WP_189609961.1">
    <property type="nucleotide sequence ID" value="NZ_BMXR01000007.1"/>
</dbReference>
<reference evidence="6" key="2">
    <citation type="submission" date="2020-09" db="EMBL/GenBank/DDBJ databases">
        <authorList>
            <person name="Sun Q."/>
            <person name="Kim S."/>
        </authorList>
    </citation>
    <scope>NUCLEOTIDE SEQUENCE</scope>
    <source>
        <strain evidence="6">KCTC 22169</strain>
    </source>
</reference>
<dbReference type="CDD" id="cd06174">
    <property type="entry name" value="MFS"/>
    <property type="match status" value="1"/>
</dbReference>
<evidence type="ECO:0000259" key="5">
    <source>
        <dbReference type="PROSITE" id="PS50850"/>
    </source>
</evidence>
<evidence type="ECO:0000256" key="2">
    <source>
        <dbReference type="ARBA" id="ARBA00022989"/>
    </source>
</evidence>
<feature type="transmembrane region" description="Helical" evidence="4">
    <location>
        <begin position="12"/>
        <end position="30"/>
    </location>
</feature>
<dbReference type="GO" id="GO:0022857">
    <property type="term" value="F:transmembrane transporter activity"/>
    <property type="evidence" value="ECO:0007669"/>
    <property type="project" value="InterPro"/>
</dbReference>
<keyword evidence="2 4" id="KW-1133">Transmembrane helix</keyword>
<sequence>MSLINRLTLHHGLAGFGIGLFLAVQTLFLQEKGFDLWQIGLLFGTFGATTAVLELPLGAMADIHGRVRVYGVSRLLVLAGVLLAALMDSFWGAMAAIALLGIGRALDSGSIEAWQVDRLNASNQGDRIPSAIARFHVATALAIACGALLGGYLPDWLEPVRADKMRPTEWNLWAQAAVTGVHLLLLRWLFHEGDPKQPQAGDGGIRSQLRIAVTFGFGNPRLKSVFATAVIIGLVLFSLEAYWQPRVTQIAPGVDYAVFGWLAAGYFLAAALGPMVIGVLNRRFPITPDRLILGIVLMLGPLMAILALQEHLAGYAPAYLMFMLVLSMINAPFEMLMAEEVPSEVRSTLFSVLSLSLQLGGVVMAYGLSYAVQWIGIDGLWLGLAGLLALRGLTGCVGRRLPRVEARAEAS</sequence>
<feature type="transmembrane region" description="Helical" evidence="4">
    <location>
        <begin position="256"/>
        <end position="279"/>
    </location>
</feature>
<evidence type="ECO:0000256" key="1">
    <source>
        <dbReference type="ARBA" id="ARBA00022692"/>
    </source>
</evidence>
<comment type="caution">
    <text evidence="6">The sequence shown here is derived from an EMBL/GenBank/DDBJ whole genome shotgun (WGS) entry which is preliminary data.</text>
</comment>
<feature type="transmembrane region" description="Helical" evidence="4">
    <location>
        <begin position="348"/>
        <end position="368"/>
    </location>
</feature>
<organism evidence="6 7">
    <name type="scientific">Saccharospirillum salsuginis</name>
    <dbReference type="NCBI Taxonomy" id="418750"/>
    <lineage>
        <taxon>Bacteria</taxon>
        <taxon>Pseudomonadati</taxon>
        <taxon>Pseudomonadota</taxon>
        <taxon>Gammaproteobacteria</taxon>
        <taxon>Oceanospirillales</taxon>
        <taxon>Saccharospirillaceae</taxon>
        <taxon>Saccharospirillum</taxon>
    </lineage>
</organism>
<evidence type="ECO:0000256" key="4">
    <source>
        <dbReference type="SAM" id="Phobius"/>
    </source>
</evidence>
<dbReference type="AlphaFoldDB" id="A0A918NDL0"/>
<dbReference type="Gene3D" id="1.20.1250.20">
    <property type="entry name" value="MFS general substrate transporter like domains"/>
    <property type="match status" value="1"/>
</dbReference>
<dbReference type="EMBL" id="BMXR01000007">
    <property type="protein sequence ID" value="GGX59460.1"/>
    <property type="molecule type" value="Genomic_DNA"/>
</dbReference>
<dbReference type="InterPro" id="IPR036259">
    <property type="entry name" value="MFS_trans_sf"/>
</dbReference>
<name>A0A918NDL0_9GAMM</name>
<feature type="transmembrane region" description="Helical" evidence="4">
    <location>
        <begin position="315"/>
        <end position="336"/>
    </location>
</feature>
<feature type="transmembrane region" description="Helical" evidence="4">
    <location>
        <begin position="374"/>
        <end position="393"/>
    </location>
</feature>
<proteinExistence type="predicted"/>
<feature type="transmembrane region" description="Helical" evidence="4">
    <location>
        <begin position="225"/>
        <end position="244"/>
    </location>
</feature>
<feature type="transmembrane region" description="Helical" evidence="4">
    <location>
        <begin position="69"/>
        <end position="87"/>
    </location>
</feature>
<gene>
    <name evidence="6" type="ORF">GCM10007392_29230</name>
</gene>
<evidence type="ECO:0000313" key="7">
    <source>
        <dbReference type="Proteomes" id="UP000626148"/>
    </source>
</evidence>
<dbReference type="InterPro" id="IPR011701">
    <property type="entry name" value="MFS"/>
</dbReference>
<dbReference type="InterPro" id="IPR020846">
    <property type="entry name" value="MFS_dom"/>
</dbReference>
<reference evidence="6" key="1">
    <citation type="journal article" date="2014" name="Int. J. Syst. Evol. Microbiol.">
        <title>Complete genome sequence of Corynebacterium casei LMG S-19264T (=DSM 44701T), isolated from a smear-ripened cheese.</title>
        <authorList>
            <consortium name="US DOE Joint Genome Institute (JGI-PGF)"/>
            <person name="Walter F."/>
            <person name="Albersmeier A."/>
            <person name="Kalinowski J."/>
            <person name="Ruckert C."/>
        </authorList>
    </citation>
    <scope>NUCLEOTIDE SEQUENCE</scope>
    <source>
        <strain evidence="6">KCTC 22169</strain>
    </source>
</reference>
<dbReference type="PANTHER" id="PTHR23530:SF1">
    <property type="entry name" value="PERMEASE, MAJOR FACILITATOR SUPERFAMILY-RELATED"/>
    <property type="match status" value="1"/>
</dbReference>
<feature type="transmembrane region" description="Helical" evidence="4">
    <location>
        <begin position="132"/>
        <end position="152"/>
    </location>
</feature>
<dbReference type="Proteomes" id="UP000626148">
    <property type="component" value="Unassembled WGS sequence"/>
</dbReference>